<comment type="caution">
    <text evidence="1">The sequence shown here is derived from an EMBL/GenBank/DDBJ whole genome shotgun (WGS) entry which is preliminary data.</text>
</comment>
<organism evidence="1">
    <name type="scientific">hot springs metagenome</name>
    <dbReference type="NCBI Taxonomy" id="433727"/>
    <lineage>
        <taxon>unclassified sequences</taxon>
        <taxon>metagenomes</taxon>
        <taxon>ecological metagenomes</taxon>
    </lineage>
</organism>
<accession>A0A5J4LBG5</accession>
<dbReference type="EMBL" id="BLAB01000002">
    <property type="protein sequence ID" value="GER94906.1"/>
    <property type="molecule type" value="Genomic_DNA"/>
</dbReference>
<dbReference type="AlphaFoldDB" id="A0A5J4LBG5"/>
<protein>
    <submittedName>
        <fullName evidence="1">Uncharacterized protein</fullName>
    </submittedName>
</protein>
<reference evidence="1" key="1">
    <citation type="submission" date="2019-10" db="EMBL/GenBank/DDBJ databases">
        <title>Metagenomic sequencing of thiosulfate-disproportionating enrichment culture.</title>
        <authorList>
            <person name="Umezawa K."/>
            <person name="Kojima H."/>
            <person name="Fukui M."/>
        </authorList>
    </citation>
    <scope>NUCLEOTIDE SEQUENCE</scope>
    <source>
        <strain evidence="1">45J</strain>
    </source>
</reference>
<proteinExistence type="predicted"/>
<gene>
    <name evidence="1" type="ORF">A45J_2672</name>
</gene>
<evidence type="ECO:0000313" key="1">
    <source>
        <dbReference type="EMBL" id="GER94906.1"/>
    </source>
</evidence>
<name>A0A5J4LBG5_9ZZZZ</name>
<sequence length="72" mass="8084">MCVCSTDNGIKVGFKHTVPEPIAFVEIVRKAYYYPCLDMKMGGDTLKMSGTNYSDQGVKKNVHYINTLYLVS</sequence>